<dbReference type="PRINTS" id="PR00344">
    <property type="entry name" value="BCTRLSENSOR"/>
</dbReference>
<dbReference type="SUPFAM" id="SSF55781">
    <property type="entry name" value="GAF domain-like"/>
    <property type="match status" value="1"/>
</dbReference>
<dbReference type="Gene3D" id="1.10.287.130">
    <property type="match status" value="1"/>
</dbReference>
<keyword evidence="5" id="KW-0547">Nucleotide-binding</keyword>
<sequence length="406" mass="45854">MIKPNIPHNESARLAALRSYNILNTDTNEIAFEQITHLASQITGMPISLISIVDREEVWFKSTKGMNICSSDRNESFCSYAVGHENDTFVLEDIRNHKELKHHPYANMEKNSIQFYAGVCLIDSDGYKLGTLCVIDTKPNKISEQQIEALKILSKQIIKLIEFHKANQSLLNVQKELETKNESLRSFAGVVSHDMKMPLANIIVTADILRAKYGGELDAQAKKYLDYLKNSSFTLSDYITGLLNHYESDSIKEGGVYESFDLNHLLEEIIDLLNIKFDCEIHFPENNIELDCNRSALEQIFLNLIGNSLKYNDKDKIIINIDAKVTEKEYYFTINDNGVGIPEDKIEDIFTLFTTVGNTDRNGNKGNGIGLSTVQKLVMSLGGTIKVESIENQGTSFIFTIARNFK</sequence>
<dbReference type="SMART" id="SM00388">
    <property type="entry name" value="HisKA"/>
    <property type="match status" value="1"/>
</dbReference>
<dbReference type="Proteomes" id="UP000326994">
    <property type="component" value="Unassembled WGS sequence"/>
</dbReference>
<evidence type="ECO:0000256" key="4">
    <source>
        <dbReference type="ARBA" id="ARBA00022679"/>
    </source>
</evidence>
<dbReference type="Pfam" id="PF00512">
    <property type="entry name" value="HisKA"/>
    <property type="match status" value="1"/>
</dbReference>
<dbReference type="GO" id="GO:0007234">
    <property type="term" value="P:osmosensory signaling via phosphorelay pathway"/>
    <property type="evidence" value="ECO:0007669"/>
    <property type="project" value="TreeGrafter"/>
</dbReference>
<dbReference type="GO" id="GO:0000156">
    <property type="term" value="F:phosphorelay response regulator activity"/>
    <property type="evidence" value="ECO:0007669"/>
    <property type="project" value="TreeGrafter"/>
</dbReference>
<keyword evidence="4" id="KW-0808">Transferase</keyword>
<evidence type="ECO:0000256" key="3">
    <source>
        <dbReference type="ARBA" id="ARBA00022553"/>
    </source>
</evidence>
<dbReference type="GO" id="GO:0030295">
    <property type="term" value="F:protein kinase activator activity"/>
    <property type="evidence" value="ECO:0007669"/>
    <property type="project" value="TreeGrafter"/>
</dbReference>
<dbReference type="RefSeq" id="WP_151894399.1">
    <property type="nucleotide sequence ID" value="NZ_BKCF01000003.1"/>
</dbReference>
<dbReference type="PANTHER" id="PTHR42878">
    <property type="entry name" value="TWO-COMPONENT HISTIDINE KINASE"/>
    <property type="match status" value="1"/>
</dbReference>
<keyword evidence="3" id="KW-0597">Phosphoprotein</keyword>
<dbReference type="SMART" id="SM00065">
    <property type="entry name" value="GAF"/>
    <property type="match status" value="1"/>
</dbReference>
<dbReference type="SUPFAM" id="SSF55874">
    <property type="entry name" value="ATPase domain of HSP90 chaperone/DNA topoisomerase II/histidine kinase"/>
    <property type="match status" value="1"/>
</dbReference>
<dbReference type="Pfam" id="PF02518">
    <property type="entry name" value="HATPase_c"/>
    <property type="match status" value="1"/>
</dbReference>
<dbReference type="CDD" id="cd00082">
    <property type="entry name" value="HisKA"/>
    <property type="match status" value="1"/>
</dbReference>
<dbReference type="EC" id="2.7.13.3" evidence="2"/>
<comment type="catalytic activity">
    <reaction evidence="1">
        <text>ATP + protein L-histidine = ADP + protein N-phospho-L-histidine.</text>
        <dbReference type="EC" id="2.7.13.3"/>
    </reaction>
</comment>
<evidence type="ECO:0000256" key="8">
    <source>
        <dbReference type="ARBA" id="ARBA00023012"/>
    </source>
</evidence>
<name>A0A5J4FYM7_9FLAO</name>
<keyword evidence="7" id="KW-0067">ATP-binding</keyword>
<dbReference type="InterPro" id="IPR029016">
    <property type="entry name" value="GAF-like_dom_sf"/>
</dbReference>
<dbReference type="InterPro" id="IPR003018">
    <property type="entry name" value="GAF"/>
</dbReference>
<keyword evidence="11" id="KW-1185">Reference proteome</keyword>
<evidence type="ECO:0000259" key="9">
    <source>
        <dbReference type="PROSITE" id="PS50109"/>
    </source>
</evidence>
<gene>
    <name evidence="10" type="ORF">ULMS_19860</name>
</gene>
<evidence type="ECO:0000256" key="6">
    <source>
        <dbReference type="ARBA" id="ARBA00022777"/>
    </source>
</evidence>
<dbReference type="InterPro" id="IPR003661">
    <property type="entry name" value="HisK_dim/P_dom"/>
</dbReference>
<evidence type="ECO:0000313" key="11">
    <source>
        <dbReference type="Proteomes" id="UP000326994"/>
    </source>
</evidence>
<accession>A0A5J4FYM7</accession>
<dbReference type="InterPro" id="IPR050351">
    <property type="entry name" value="BphY/WalK/GraS-like"/>
</dbReference>
<dbReference type="InterPro" id="IPR036097">
    <property type="entry name" value="HisK_dim/P_sf"/>
</dbReference>
<dbReference type="EMBL" id="BKCF01000003">
    <property type="protein sequence ID" value="GEQ86478.1"/>
    <property type="molecule type" value="Genomic_DNA"/>
</dbReference>
<dbReference type="InterPro" id="IPR004358">
    <property type="entry name" value="Sig_transdc_His_kin-like_C"/>
</dbReference>
<dbReference type="SUPFAM" id="SSF47384">
    <property type="entry name" value="Homodimeric domain of signal transducing histidine kinase"/>
    <property type="match status" value="1"/>
</dbReference>
<evidence type="ECO:0000256" key="2">
    <source>
        <dbReference type="ARBA" id="ARBA00012438"/>
    </source>
</evidence>
<dbReference type="Pfam" id="PF01590">
    <property type="entry name" value="GAF"/>
    <property type="match status" value="1"/>
</dbReference>
<evidence type="ECO:0000313" key="10">
    <source>
        <dbReference type="EMBL" id="GEQ86478.1"/>
    </source>
</evidence>
<dbReference type="Gene3D" id="3.30.450.40">
    <property type="match status" value="1"/>
</dbReference>
<dbReference type="GO" id="GO:0000155">
    <property type="term" value="F:phosphorelay sensor kinase activity"/>
    <property type="evidence" value="ECO:0007669"/>
    <property type="project" value="InterPro"/>
</dbReference>
<feature type="domain" description="Histidine kinase" evidence="9">
    <location>
        <begin position="190"/>
        <end position="405"/>
    </location>
</feature>
<keyword evidence="8" id="KW-0902">Two-component regulatory system</keyword>
<dbReference type="GO" id="GO:0005524">
    <property type="term" value="F:ATP binding"/>
    <property type="evidence" value="ECO:0007669"/>
    <property type="project" value="UniProtKB-KW"/>
</dbReference>
<dbReference type="InterPro" id="IPR036890">
    <property type="entry name" value="HATPase_C_sf"/>
</dbReference>
<protein>
    <recommendedName>
        <fullName evidence="2">histidine kinase</fullName>
        <ecNumber evidence="2">2.7.13.3</ecNumber>
    </recommendedName>
</protein>
<comment type="caution">
    <text evidence="10">The sequence shown here is derived from an EMBL/GenBank/DDBJ whole genome shotgun (WGS) entry which is preliminary data.</text>
</comment>
<dbReference type="CDD" id="cd00075">
    <property type="entry name" value="HATPase"/>
    <property type="match status" value="1"/>
</dbReference>
<evidence type="ECO:0000256" key="5">
    <source>
        <dbReference type="ARBA" id="ARBA00022741"/>
    </source>
</evidence>
<dbReference type="InterPro" id="IPR005467">
    <property type="entry name" value="His_kinase_dom"/>
</dbReference>
<evidence type="ECO:0000256" key="1">
    <source>
        <dbReference type="ARBA" id="ARBA00000085"/>
    </source>
</evidence>
<dbReference type="Gene3D" id="3.30.565.10">
    <property type="entry name" value="Histidine kinase-like ATPase, C-terminal domain"/>
    <property type="match status" value="1"/>
</dbReference>
<organism evidence="10 11">
    <name type="scientific">Patiriisocius marinistellae</name>
    <dbReference type="NCBI Taxonomy" id="2494560"/>
    <lineage>
        <taxon>Bacteria</taxon>
        <taxon>Pseudomonadati</taxon>
        <taxon>Bacteroidota</taxon>
        <taxon>Flavobacteriia</taxon>
        <taxon>Flavobacteriales</taxon>
        <taxon>Flavobacteriaceae</taxon>
        <taxon>Patiriisocius</taxon>
    </lineage>
</organism>
<keyword evidence="6 10" id="KW-0418">Kinase</keyword>
<evidence type="ECO:0000256" key="7">
    <source>
        <dbReference type="ARBA" id="ARBA00022840"/>
    </source>
</evidence>
<dbReference type="InterPro" id="IPR003594">
    <property type="entry name" value="HATPase_dom"/>
</dbReference>
<proteinExistence type="predicted"/>
<dbReference type="PANTHER" id="PTHR42878:SF7">
    <property type="entry name" value="SENSOR HISTIDINE KINASE GLRK"/>
    <property type="match status" value="1"/>
</dbReference>
<reference evidence="10 11" key="1">
    <citation type="submission" date="2019-08" db="EMBL/GenBank/DDBJ databases">
        <title>Ulvibacter marinistellae sp. nov., isolated from a starfish, Patiria pectinifera.</title>
        <authorList>
            <person name="Kawano K."/>
            <person name="Ushijima N."/>
            <person name="Kihara M."/>
            <person name="Itoh H."/>
        </authorList>
    </citation>
    <scope>NUCLEOTIDE SEQUENCE [LARGE SCALE GENOMIC DNA]</scope>
    <source>
        <strain evidence="10 11">KK4</strain>
    </source>
</reference>
<dbReference type="OrthoDB" id="9811889at2"/>
<dbReference type="SMART" id="SM00387">
    <property type="entry name" value="HATPase_c"/>
    <property type="match status" value="1"/>
</dbReference>
<dbReference type="PROSITE" id="PS50109">
    <property type="entry name" value="HIS_KIN"/>
    <property type="match status" value="1"/>
</dbReference>
<dbReference type="AlphaFoldDB" id="A0A5J4FYM7"/>